<dbReference type="Proteomes" id="UP001056120">
    <property type="component" value="Linkage Group LG10"/>
</dbReference>
<keyword evidence="2" id="KW-1185">Reference proteome</keyword>
<reference evidence="1 2" key="2">
    <citation type="journal article" date="2022" name="Mol. Ecol. Resour.">
        <title>The genomes of chicory, endive, great burdock and yacon provide insights into Asteraceae paleo-polyploidization history and plant inulin production.</title>
        <authorList>
            <person name="Fan W."/>
            <person name="Wang S."/>
            <person name="Wang H."/>
            <person name="Wang A."/>
            <person name="Jiang F."/>
            <person name="Liu H."/>
            <person name="Zhao H."/>
            <person name="Xu D."/>
            <person name="Zhang Y."/>
        </authorList>
    </citation>
    <scope>NUCLEOTIDE SEQUENCE [LARGE SCALE GENOMIC DNA]</scope>
    <source>
        <strain evidence="2">cv. Yunnan</strain>
        <tissue evidence="1">Leaves</tissue>
    </source>
</reference>
<dbReference type="EMBL" id="CM042027">
    <property type="protein sequence ID" value="KAI3801752.1"/>
    <property type="molecule type" value="Genomic_DNA"/>
</dbReference>
<name>A0ACB9I1T9_9ASTR</name>
<protein>
    <submittedName>
        <fullName evidence="1">Uncharacterized protein</fullName>
    </submittedName>
</protein>
<reference evidence="2" key="1">
    <citation type="journal article" date="2022" name="Mol. Ecol. Resour.">
        <title>The genomes of chicory, endive, great burdock and yacon provide insights into Asteraceae palaeo-polyploidization history and plant inulin production.</title>
        <authorList>
            <person name="Fan W."/>
            <person name="Wang S."/>
            <person name="Wang H."/>
            <person name="Wang A."/>
            <person name="Jiang F."/>
            <person name="Liu H."/>
            <person name="Zhao H."/>
            <person name="Xu D."/>
            <person name="Zhang Y."/>
        </authorList>
    </citation>
    <scope>NUCLEOTIDE SEQUENCE [LARGE SCALE GENOMIC DNA]</scope>
    <source>
        <strain evidence="2">cv. Yunnan</strain>
    </source>
</reference>
<organism evidence="1 2">
    <name type="scientific">Smallanthus sonchifolius</name>
    <dbReference type="NCBI Taxonomy" id="185202"/>
    <lineage>
        <taxon>Eukaryota</taxon>
        <taxon>Viridiplantae</taxon>
        <taxon>Streptophyta</taxon>
        <taxon>Embryophyta</taxon>
        <taxon>Tracheophyta</taxon>
        <taxon>Spermatophyta</taxon>
        <taxon>Magnoliopsida</taxon>
        <taxon>eudicotyledons</taxon>
        <taxon>Gunneridae</taxon>
        <taxon>Pentapetalae</taxon>
        <taxon>asterids</taxon>
        <taxon>campanulids</taxon>
        <taxon>Asterales</taxon>
        <taxon>Asteraceae</taxon>
        <taxon>Asteroideae</taxon>
        <taxon>Heliantheae alliance</taxon>
        <taxon>Millerieae</taxon>
        <taxon>Smallanthus</taxon>
    </lineage>
</organism>
<evidence type="ECO:0000313" key="1">
    <source>
        <dbReference type="EMBL" id="KAI3801752.1"/>
    </source>
</evidence>
<sequence>MPVWLSLILVLTPETEPEEEDTYYEDQAVLEAGLVGSDLIGTNAFTAAQLESSSTNKEEPAESEPEDEKVVIKESKDGSNGKLVLFRLPKMKSVKLSIFLKRIMKLTSKDRIGSRELESTGDIKHWNIISLYGYYTAPDYNLLVYELMPNGSLTSKKLALRSLKIWEDDAAKVRSKPRLERKFHQFHIQVAREFSFDGVDLDWEYPQTQIDIDNFGMLLDECGAAINEEAHSTGNSKLLLSAATYYKPVINWDVVHTYPVKSINNNLDWINAMCYDYHGKWNVTAAGYLAALYDPNGDVSTSDGLQSWINAGI</sequence>
<proteinExistence type="predicted"/>
<evidence type="ECO:0000313" key="2">
    <source>
        <dbReference type="Proteomes" id="UP001056120"/>
    </source>
</evidence>
<comment type="caution">
    <text evidence="1">The sequence shown here is derived from an EMBL/GenBank/DDBJ whole genome shotgun (WGS) entry which is preliminary data.</text>
</comment>
<accession>A0ACB9I1T9</accession>
<gene>
    <name evidence="1" type="ORF">L1987_29866</name>
</gene>